<dbReference type="KEGG" id="rarg:115744578"/>
<dbReference type="GeneID" id="115744578"/>
<reference evidence="4" key="1">
    <citation type="submission" date="2025-08" db="UniProtKB">
        <authorList>
            <consortium name="RefSeq"/>
        </authorList>
    </citation>
    <scope>IDENTIFICATION</scope>
    <source>
        <tissue evidence="4">Leaf</tissue>
    </source>
</reference>
<dbReference type="InterPro" id="IPR009009">
    <property type="entry name" value="RlpA-like_DPBB"/>
</dbReference>
<protein>
    <submittedName>
        <fullName evidence="4">EG45-like domain containing protein 2</fullName>
    </submittedName>
</protein>
<dbReference type="SUPFAM" id="SSF50685">
    <property type="entry name" value="Barwin-like endoglucanases"/>
    <property type="match status" value="1"/>
</dbReference>
<dbReference type="InterPro" id="IPR036908">
    <property type="entry name" value="RlpA-like_sf"/>
</dbReference>
<feature type="domain" description="Expansin-like EG45" evidence="2">
    <location>
        <begin position="26"/>
        <end position="131"/>
    </location>
</feature>
<feature type="signal peptide" evidence="1">
    <location>
        <begin position="1"/>
        <end position="23"/>
    </location>
</feature>
<keyword evidence="3" id="KW-1185">Reference proteome</keyword>
<organism evidence="3 4">
    <name type="scientific">Rhodamnia argentea</name>
    <dbReference type="NCBI Taxonomy" id="178133"/>
    <lineage>
        <taxon>Eukaryota</taxon>
        <taxon>Viridiplantae</taxon>
        <taxon>Streptophyta</taxon>
        <taxon>Embryophyta</taxon>
        <taxon>Tracheophyta</taxon>
        <taxon>Spermatophyta</taxon>
        <taxon>Magnoliopsida</taxon>
        <taxon>eudicotyledons</taxon>
        <taxon>Gunneridae</taxon>
        <taxon>Pentapetalae</taxon>
        <taxon>rosids</taxon>
        <taxon>malvids</taxon>
        <taxon>Myrtales</taxon>
        <taxon>Myrtaceae</taxon>
        <taxon>Myrtoideae</taxon>
        <taxon>Myrteae</taxon>
        <taxon>Australasian group</taxon>
        <taxon>Rhodamnia</taxon>
    </lineage>
</organism>
<accession>A0A8B8PLK1</accession>
<dbReference type="PROSITE" id="PS50842">
    <property type="entry name" value="EXPANSIN_EG45"/>
    <property type="match status" value="1"/>
</dbReference>
<dbReference type="PANTHER" id="PTHR47295:SF5">
    <property type="entry name" value="EG45-LIKE DOMAIN CONTAINING PROTEIN 2"/>
    <property type="match status" value="1"/>
</dbReference>
<dbReference type="Gene3D" id="2.40.40.10">
    <property type="entry name" value="RlpA-like domain"/>
    <property type="match status" value="1"/>
</dbReference>
<evidence type="ECO:0000259" key="2">
    <source>
        <dbReference type="PROSITE" id="PS50842"/>
    </source>
</evidence>
<dbReference type="InterPro" id="IPR044206">
    <property type="entry name" value="EGC1/2"/>
</dbReference>
<dbReference type="OrthoDB" id="623670at2759"/>
<dbReference type="Pfam" id="PF03330">
    <property type="entry name" value="DPBB_1"/>
    <property type="match status" value="1"/>
</dbReference>
<proteinExistence type="predicted"/>
<dbReference type="GO" id="GO:0009627">
    <property type="term" value="P:systemic acquired resistance"/>
    <property type="evidence" value="ECO:0007669"/>
    <property type="project" value="InterPro"/>
</dbReference>
<gene>
    <name evidence="4" type="primary">LOC115744578</name>
</gene>
<sequence>MEVKLQVLVMLAMALSLFSAASAEQGLAVYYNPHPEYYPAACAGFNKENSGVMIAGVRDELWDNGRACGRILRVSCTKAANEFPHPCKGGVITVKVVDYCRQPCNGVINLSRDAFETIADLKAGKIWVEYS</sequence>
<dbReference type="PANTHER" id="PTHR47295">
    <property type="entry name" value="EG45-LIKE DOMAIN CONTAINING PROTEIN 1-RELATED"/>
    <property type="match status" value="1"/>
</dbReference>
<dbReference type="CDD" id="cd22269">
    <property type="entry name" value="DPBB_EG45-like"/>
    <property type="match status" value="1"/>
</dbReference>
<dbReference type="RefSeq" id="XP_030535680.1">
    <property type="nucleotide sequence ID" value="XM_030679820.2"/>
</dbReference>
<evidence type="ECO:0000313" key="3">
    <source>
        <dbReference type="Proteomes" id="UP000827889"/>
    </source>
</evidence>
<dbReference type="AlphaFoldDB" id="A0A8B8PLK1"/>
<dbReference type="Proteomes" id="UP000827889">
    <property type="component" value="Chromosome 4"/>
</dbReference>
<evidence type="ECO:0000313" key="4">
    <source>
        <dbReference type="RefSeq" id="XP_030535680.1"/>
    </source>
</evidence>
<dbReference type="InterPro" id="IPR007112">
    <property type="entry name" value="Expansin/allergen_DPBB_dom"/>
</dbReference>
<feature type="chain" id="PRO_5034926147" evidence="1">
    <location>
        <begin position="24"/>
        <end position="131"/>
    </location>
</feature>
<dbReference type="GO" id="GO:0048046">
    <property type="term" value="C:apoplast"/>
    <property type="evidence" value="ECO:0007669"/>
    <property type="project" value="InterPro"/>
</dbReference>
<keyword evidence="1" id="KW-0732">Signal</keyword>
<evidence type="ECO:0000256" key="1">
    <source>
        <dbReference type="SAM" id="SignalP"/>
    </source>
</evidence>
<name>A0A8B8PLK1_9MYRT</name>